<feature type="transmembrane region" description="Helical" evidence="1">
    <location>
        <begin position="103"/>
        <end position="122"/>
    </location>
</feature>
<protein>
    <recommendedName>
        <fullName evidence="4">HTTM domain-containing protein</fullName>
    </recommendedName>
</protein>
<evidence type="ECO:0008006" key="4">
    <source>
        <dbReference type="Google" id="ProtNLM"/>
    </source>
</evidence>
<keyword evidence="3" id="KW-1185">Reference proteome</keyword>
<keyword evidence="1" id="KW-0472">Membrane</keyword>
<evidence type="ECO:0000313" key="3">
    <source>
        <dbReference type="Proteomes" id="UP001164705"/>
    </source>
</evidence>
<feature type="transmembrane region" description="Helical" evidence="1">
    <location>
        <begin position="134"/>
        <end position="153"/>
    </location>
</feature>
<proteinExistence type="predicted"/>
<reference evidence="2" key="1">
    <citation type="submission" date="2022-11" db="EMBL/GenBank/DDBJ databases">
        <title>Lacinutrix neustonica HL-RS19T sp. nov., isolated from the surface microlayer sample of brackish Lake Shihwa.</title>
        <authorList>
            <person name="Choi J.Y."/>
            <person name="Hwang C.Y."/>
        </authorList>
    </citation>
    <scope>NUCLEOTIDE SEQUENCE</scope>
    <source>
        <strain evidence="2">HL-RS19</strain>
    </source>
</reference>
<evidence type="ECO:0000256" key="1">
    <source>
        <dbReference type="SAM" id="Phobius"/>
    </source>
</evidence>
<dbReference type="RefSeq" id="WP_267676518.1">
    <property type="nucleotide sequence ID" value="NZ_CP113088.1"/>
</dbReference>
<keyword evidence="1" id="KW-1133">Transmembrane helix</keyword>
<dbReference type="AlphaFoldDB" id="A0A9E8MX66"/>
<feature type="transmembrane region" description="Helical" evidence="1">
    <location>
        <begin position="56"/>
        <end position="74"/>
    </location>
</feature>
<name>A0A9E8MX66_9FLAO</name>
<feature type="transmembrane region" description="Helical" evidence="1">
    <location>
        <begin position="12"/>
        <end position="36"/>
    </location>
</feature>
<sequence length="184" mass="21782">MKWFDKLYEKKISPSGLAIFRIAFFLNLFFEVLHIFKYRHLYFDEIPFIEVPAFDNSILLITWLIVLVCLVFGFLTQIMTIINYVFCVFFLSFFTDFEYHMHYVYVGISFLTTFMPLSNILSLDVAYLKKKKSAVSVIYYYLPVVVGIGFVYFDSIFHKITSEIWTHGLGVSVSRFFAPNNYFK</sequence>
<accession>A0A9E8MX66</accession>
<gene>
    <name evidence="2" type="ORF">N7U66_19070</name>
</gene>
<dbReference type="KEGG" id="lnu:N7U66_19070"/>
<dbReference type="EMBL" id="CP113088">
    <property type="protein sequence ID" value="WAC01920.1"/>
    <property type="molecule type" value="Genomic_DNA"/>
</dbReference>
<dbReference type="Proteomes" id="UP001164705">
    <property type="component" value="Chromosome"/>
</dbReference>
<organism evidence="2 3">
    <name type="scientific">Lacinutrix neustonica</name>
    <dbReference type="NCBI Taxonomy" id="2980107"/>
    <lineage>
        <taxon>Bacteria</taxon>
        <taxon>Pseudomonadati</taxon>
        <taxon>Bacteroidota</taxon>
        <taxon>Flavobacteriia</taxon>
        <taxon>Flavobacteriales</taxon>
        <taxon>Flavobacteriaceae</taxon>
        <taxon>Lacinutrix</taxon>
    </lineage>
</organism>
<evidence type="ECO:0000313" key="2">
    <source>
        <dbReference type="EMBL" id="WAC01920.1"/>
    </source>
</evidence>
<keyword evidence="1" id="KW-0812">Transmembrane</keyword>
<feature type="transmembrane region" description="Helical" evidence="1">
    <location>
        <begin position="81"/>
        <end position="97"/>
    </location>
</feature>